<dbReference type="CDD" id="cd00764">
    <property type="entry name" value="Eukaryotic_PFK"/>
    <property type="match status" value="1"/>
</dbReference>
<dbReference type="GeneID" id="105017837"/>
<feature type="binding site" evidence="13">
    <location>
        <position position="295"/>
    </location>
    <ligand>
        <name>substrate</name>
        <note>ligand shared between dimeric partners</note>
    </ligand>
</feature>
<comment type="catalytic activity">
    <reaction evidence="12 13 14">
        <text>beta-D-fructose 6-phosphate + ATP = beta-D-fructose 1,6-bisphosphate + ADP + H(+)</text>
        <dbReference type="Rhea" id="RHEA:16109"/>
        <dbReference type="ChEBI" id="CHEBI:15378"/>
        <dbReference type="ChEBI" id="CHEBI:30616"/>
        <dbReference type="ChEBI" id="CHEBI:32966"/>
        <dbReference type="ChEBI" id="CHEBI:57634"/>
        <dbReference type="ChEBI" id="CHEBI:456216"/>
        <dbReference type="EC" id="2.7.1.11"/>
    </reaction>
</comment>
<dbReference type="SUPFAM" id="SSF53784">
    <property type="entry name" value="Phosphofructokinase"/>
    <property type="match status" value="2"/>
</dbReference>
<comment type="subcellular location">
    <subcellularLocation>
        <location evidence="13">Cytoplasm</location>
    </subcellularLocation>
</comment>
<dbReference type="PROSITE" id="PS00433">
    <property type="entry name" value="PHOSPHOFRUCTOKINASE"/>
    <property type="match status" value="2"/>
</dbReference>
<proteinExistence type="inferred from homology"/>
<evidence type="ECO:0000313" key="16">
    <source>
        <dbReference type="Ensembl" id="ENSELUP00000030821.3"/>
    </source>
</evidence>
<feature type="domain" description="Phosphofructokinase" evidence="15">
    <location>
        <begin position="406"/>
        <end position="691"/>
    </location>
</feature>
<dbReference type="FunFam" id="3.40.50.450:FF:000064">
    <property type="entry name" value="Phosphofructokinase, platelet b"/>
    <property type="match status" value="1"/>
</dbReference>
<dbReference type="FunFam" id="3.40.50.460:FF:000003">
    <property type="entry name" value="ATP-dependent 6-phosphofructokinase"/>
    <property type="match status" value="1"/>
</dbReference>
<comment type="cofactor">
    <cofactor evidence="1 13">
        <name>Mg(2+)</name>
        <dbReference type="ChEBI" id="CHEBI:18420"/>
    </cofactor>
</comment>
<dbReference type="GO" id="GO:0005524">
    <property type="term" value="F:ATP binding"/>
    <property type="evidence" value="ECO:0007669"/>
    <property type="project" value="UniProtKB-KW"/>
</dbReference>
<dbReference type="Gene3D" id="3.40.50.450">
    <property type="match status" value="2"/>
</dbReference>
<evidence type="ECO:0000256" key="3">
    <source>
        <dbReference type="ARBA" id="ARBA00022490"/>
    </source>
</evidence>
<feature type="binding site" description="in other chain" evidence="13">
    <location>
        <begin position="301"/>
        <end position="304"/>
    </location>
    <ligand>
        <name>substrate</name>
        <note>ligand shared between dimeric partners</note>
    </ligand>
</feature>
<dbReference type="GO" id="GO:0006002">
    <property type="term" value="P:fructose 6-phosphate metabolic process"/>
    <property type="evidence" value="ECO:0007669"/>
    <property type="project" value="InterPro"/>
</dbReference>
<evidence type="ECO:0000256" key="14">
    <source>
        <dbReference type="PIRNR" id="PIRNR000533"/>
    </source>
</evidence>
<accession>A0A3P8ZPZ2</accession>
<feature type="active site" description="Proton acceptor" evidence="13">
    <location>
        <position position="169"/>
    </location>
</feature>
<keyword evidence="6 13" id="KW-0479">Metal-binding</keyword>
<dbReference type="InterPro" id="IPR009161">
    <property type="entry name" value="6-Pfructokinase_euk"/>
</dbReference>
<keyword evidence="3 13" id="KW-0963">Cytoplasm</keyword>
<evidence type="ECO:0000256" key="6">
    <source>
        <dbReference type="ARBA" id="ARBA00022723"/>
    </source>
</evidence>
<evidence type="ECO:0000256" key="4">
    <source>
        <dbReference type="ARBA" id="ARBA00022533"/>
    </source>
</evidence>
<dbReference type="GO" id="GO:0016208">
    <property type="term" value="F:AMP binding"/>
    <property type="evidence" value="ECO:0007669"/>
    <property type="project" value="TreeGrafter"/>
</dbReference>
<comment type="pathway">
    <text evidence="2 13 14">Carbohydrate degradation; glycolysis; D-glyceraldehyde 3-phosphate and glycerone phosphate from D-glucose: step 3/4.</text>
</comment>
<feature type="binding site" description="in other chain" evidence="13">
    <location>
        <position position="739"/>
    </location>
    <ligand>
        <name>beta-D-fructose 2,6-bisphosphate</name>
        <dbReference type="ChEBI" id="CHEBI:58579"/>
        <note>allosteric activator; ligand shared between dimeric partners</note>
    </ligand>
</feature>
<reference evidence="16" key="2">
    <citation type="submission" date="2020-02" db="EMBL/GenBank/DDBJ databases">
        <title>Esox lucius (northern pike) genome, fEsoLuc1, primary haplotype.</title>
        <authorList>
            <person name="Myers G."/>
            <person name="Karagic N."/>
            <person name="Meyer A."/>
            <person name="Pippel M."/>
            <person name="Reichard M."/>
            <person name="Winkler S."/>
            <person name="Tracey A."/>
            <person name="Sims Y."/>
            <person name="Howe K."/>
            <person name="Rhie A."/>
            <person name="Formenti G."/>
            <person name="Durbin R."/>
            <person name="Fedrigo O."/>
            <person name="Jarvis E.D."/>
        </authorList>
    </citation>
    <scope>NUCLEOTIDE SEQUENCE [LARGE SCALE GENOMIC DNA]</scope>
</reference>
<feature type="binding site" description="in other chain" evidence="13">
    <location>
        <position position="267"/>
    </location>
    <ligand>
        <name>substrate</name>
        <note>ligand shared between dimeric partners</note>
    </ligand>
</feature>
<keyword evidence="17" id="KW-1185">Reference proteome</keyword>
<comment type="similarity">
    <text evidence="14">Belongs to the phosphofructokinase type A (PFKA) family. ATP-dependent PFK group I subfamily. Eukaryotic two domain clade "E" sub-subfamily.</text>
</comment>
<feature type="binding site" evidence="13">
    <location>
        <position position="659"/>
    </location>
    <ligand>
        <name>beta-D-fructose 2,6-bisphosphate</name>
        <dbReference type="ChEBI" id="CHEBI:58579"/>
        <note>allosteric activator; ligand shared between dimeric partners</note>
    </ligand>
</feature>
<comment type="caution">
    <text evidence="13">Lacks conserved residue(s) required for the propagation of feature annotation.</text>
</comment>
<feature type="binding site" evidence="13">
    <location>
        <position position="204"/>
    </location>
    <ligand>
        <name>substrate</name>
        <note>ligand shared between dimeric partners</note>
    </ligand>
</feature>
<feature type="domain" description="Phosphofructokinase" evidence="15">
    <location>
        <begin position="21"/>
        <end position="326"/>
    </location>
</feature>
<protein>
    <recommendedName>
        <fullName evidence="13">ATP-dependent 6-phosphofructokinase</fullName>
        <shortName evidence="13">ATP-PFK</shortName>
        <shortName evidence="13">Phosphofructokinase</shortName>
        <ecNumber evidence="13">2.7.1.11</ecNumber>
    </recommendedName>
    <alternativeName>
        <fullName evidence="13">Phosphohexokinase</fullName>
    </alternativeName>
</protein>
<organism evidence="16 17">
    <name type="scientific">Esox lucius</name>
    <name type="common">Northern pike</name>
    <dbReference type="NCBI Taxonomy" id="8010"/>
    <lineage>
        <taxon>Eukaryota</taxon>
        <taxon>Metazoa</taxon>
        <taxon>Chordata</taxon>
        <taxon>Craniata</taxon>
        <taxon>Vertebrata</taxon>
        <taxon>Euteleostomi</taxon>
        <taxon>Actinopterygii</taxon>
        <taxon>Neopterygii</taxon>
        <taxon>Teleostei</taxon>
        <taxon>Protacanthopterygii</taxon>
        <taxon>Esociformes</taxon>
        <taxon>Esocidae</taxon>
        <taxon>Esox</taxon>
    </lineage>
</organism>
<dbReference type="RefSeq" id="XP_010881106.1">
    <property type="nucleotide sequence ID" value="XM_010882804.5"/>
</dbReference>
<evidence type="ECO:0000256" key="10">
    <source>
        <dbReference type="ARBA" id="ARBA00022842"/>
    </source>
</evidence>
<evidence type="ECO:0000256" key="2">
    <source>
        <dbReference type="ARBA" id="ARBA00004679"/>
    </source>
</evidence>
<dbReference type="CTD" id="561416"/>
<comment type="function">
    <text evidence="13">Catalyzes the phosphorylation of D-fructose 6-phosphate to fructose 1,6-bisphosphate by ATP, the first committing step of glycolysis.</text>
</comment>
<feature type="binding site" description="in other chain" evidence="13">
    <location>
        <begin position="577"/>
        <end position="579"/>
    </location>
    <ligand>
        <name>beta-D-fructose 2,6-bisphosphate</name>
        <dbReference type="ChEBI" id="CHEBI:58579"/>
        <note>allosteric activator; ligand shared between dimeric partners</note>
    </ligand>
</feature>
<dbReference type="GeneTree" id="ENSGT00940000155002"/>
<feature type="binding site" description="in other chain" evidence="13">
    <location>
        <begin position="211"/>
        <end position="213"/>
    </location>
    <ligand>
        <name>substrate</name>
        <note>ligand shared between dimeric partners</note>
    </ligand>
</feature>
<dbReference type="NCBIfam" id="TIGR02478">
    <property type="entry name" value="6PF1K_euk"/>
    <property type="match status" value="1"/>
</dbReference>
<comment type="subunit">
    <text evidence="13">Homo- and heterotetramers.</text>
</comment>
<dbReference type="EC" id="2.7.1.11" evidence="13"/>
<evidence type="ECO:0000256" key="1">
    <source>
        <dbReference type="ARBA" id="ARBA00001946"/>
    </source>
</evidence>
<keyword evidence="10 13" id="KW-0460">Magnesium</keyword>
<feature type="binding site" evidence="13">
    <location>
        <position position="122"/>
    </location>
    <ligand>
        <name>Mg(2+)</name>
        <dbReference type="ChEBI" id="CHEBI:18420"/>
        <note>catalytic</note>
    </ligand>
</feature>
<dbReference type="GO" id="GO:0042802">
    <property type="term" value="F:identical protein binding"/>
    <property type="evidence" value="ECO:0007669"/>
    <property type="project" value="TreeGrafter"/>
</dbReference>
<dbReference type="Ensembl" id="ENSELUT00000007357.3">
    <property type="protein sequence ID" value="ENSELUP00000030821.3"/>
    <property type="gene ID" value="ENSELUG00000008422.3"/>
</dbReference>
<name>A0A3P8ZPZ2_ESOLU</name>
<dbReference type="Bgee" id="ENSELUG00000008422">
    <property type="expression patterns" value="Expressed in heart and 14 other cell types or tissues"/>
</dbReference>
<keyword evidence="9 13" id="KW-0067">ATP-binding</keyword>
<keyword evidence="5 13" id="KW-0808">Transferase</keyword>
<dbReference type="Pfam" id="PF00365">
    <property type="entry name" value="PFK"/>
    <property type="match status" value="2"/>
</dbReference>
<evidence type="ECO:0000256" key="13">
    <source>
        <dbReference type="HAMAP-Rule" id="MF_03184"/>
    </source>
</evidence>
<dbReference type="PIRSF" id="PIRSF000533">
    <property type="entry name" value="ATP_PFK_euk"/>
    <property type="match status" value="1"/>
</dbReference>
<feature type="binding site" description="in other chain" evidence="13">
    <location>
        <begin position="665"/>
        <end position="668"/>
    </location>
    <ligand>
        <name>beta-D-fructose 2,6-bisphosphate</name>
        <dbReference type="ChEBI" id="CHEBI:58579"/>
        <note>allosteric activator; ligand shared between dimeric partners</note>
    </ligand>
</feature>
<keyword evidence="8 13" id="KW-0418">Kinase</keyword>
<dbReference type="PANTHER" id="PTHR13697:SF53">
    <property type="entry name" value="ATP-DEPENDENT 6-PHOSPHOFRUCTOKINASE"/>
    <property type="match status" value="1"/>
</dbReference>
<dbReference type="InterPro" id="IPR035966">
    <property type="entry name" value="PKF_sf"/>
</dbReference>
<dbReference type="UniPathway" id="UPA00109">
    <property type="reaction ID" value="UER00182"/>
</dbReference>
<keyword evidence="11 13" id="KW-0324">Glycolysis</keyword>
<dbReference type="InterPro" id="IPR000023">
    <property type="entry name" value="Phosphofructokinase_dom"/>
</dbReference>
<evidence type="ECO:0000256" key="9">
    <source>
        <dbReference type="ARBA" id="ARBA00022840"/>
    </source>
</evidence>
<evidence type="ECO:0000259" key="15">
    <source>
        <dbReference type="Pfam" id="PF00365"/>
    </source>
</evidence>
<evidence type="ECO:0000256" key="11">
    <source>
        <dbReference type="ARBA" id="ARBA00023152"/>
    </source>
</evidence>
<comment type="similarity">
    <text evidence="13">Belongs to the phosphofructokinase type A (PFKA) family. ATP-dependent PFK group I subfamily. Eukaryotic two domain clade 'E' sub-subfamily.</text>
</comment>
<feature type="binding site" evidence="13">
    <location>
        <position position="570"/>
    </location>
    <ligand>
        <name>beta-D-fructose 2,6-bisphosphate</name>
        <dbReference type="ChEBI" id="CHEBI:58579"/>
        <note>allosteric activator; ligand shared between dimeric partners</note>
    </ligand>
</feature>
<reference evidence="16" key="3">
    <citation type="submission" date="2025-08" db="UniProtKB">
        <authorList>
            <consortium name="Ensembl"/>
        </authorList>
    </citation>
    <scope>IDENTIFICATION</scope>
</reference>
<dbReference type="PANTHER" id="PTHR13697">
    <property type="entry name" value="PHOSPHOFRUCTOKINASE"/>
    <property type="match status" value="1"/>
</dbReference>
<comment type="activity regulation">
    <text evidence="13">Allosterically activated by ADP, AMP, or fructose 2,6-bisphosphate, and allosterically inhibited by ATP or citrate.</text>
</comment>
<evidence type="ECO:0000256" key="7">
    <source>
        <dbReference type="ARBA" id="ARBA00022741"/>
    </source>
</evidence>
<dbReference type="GO" id="GO:0016020">
    <property type="term" value="C:membrane"/>
    <property type="evidence" value="ECO:0007669"/>
    <property type="project" value="TreeGrafter"/>
</dbReference>
<evidence type="ECO:0000256" key="8">
    <source>
        <dbReference type="ARBA" id="ARBA00022777"/>
    </source>
</evidence>
<dbReference type="Gene3D" id="3.40.50.460">
    <property type="entry name" value="Phosphofructokinase domain"/>
    <property type="match status" value="2"/>
</dbReference>
<dbReference type="InterPro" id="IPR041914">
    <property type="entry name" value="PFK_vert-type"/>
</dbReference>
<feature type="binding site" description="in other chain" evidence="13">
    <location>
        <position position="475"/>
    </location>
    <ligand>
        <name>beta-D-fructose 2,6-bisphosphate</name>
        <dbReference type="ChEBI" id="CHEBI:58579"/>
        <note>allosteric activator; ligand shared between dimeric partners</note>
    </ligand>
</feature>
<feature type="binding site" evidence="13">
    <location>
        <position position="28"/>
    </location>
    <ligand>
        <name>ATP</name>
        <dbReference type="ChEBI" id="CHEBI:30616"/>
    </ligand>
</feature>
<dbReference type="GO" id="GO:0061621">
    <property type="term" value="P:canonical glycolysis"/>
    <property type="evidence" value="ECO:0007669"/>
    <property type="project" value="TreeGrafter"/>
</dbReference>
<feature type="binding site" description="in other chain" evidence="13">
    <location>
        <begin position="167"/>
        <end position="169"/>
    </location>
    <ligand>
        <name>substrate</name>
        <note>ligand shared between dimeric partners</note>
    </ligand>
</feature>
<dbReference type="GO" id="GO:0070095">
    <property type="term" value="F:fructose-6-phosphate binding"/>
    <property type="evidence" value="ECO:0007669"/>
    <property type="project" value="TreeGrafter"/>
</dbReference>
<dbReference type="InterPro" id="IPR022953">
    <property type="entry name" value="ATP_PFK"/>
</dbReference>
<dbReference type="GO" id="GO:0003872">
    <property type="term" value="F:6-phosphofructokinase activity"/>
    <property type="evidence" value="ECO:0007669"/>
    <property type="project" value="UniProtKB-UniRule"/>
</dbReference>
<dbReference type="FunFam" id="3.40.50.460:FF:000001">
    <property type="entry name" value="ATP-dependent 6-phosphofructokinase"/>
    <property type="match status" value="1"/>
</dbReference>
<keyword evidence="4 13" id="KW-0021">Allosteric enzyme</keyword>
<dbReference type="GO" id="GO:0046872">
    <property type="term" value="F:metal ion binding"/>
    <property type="evidence" value="ECO:0007669"/>
    <property type="project" value="UniProtKB-KW"/>
</dbReference>
<dbReference type="GO" id="GO:0048029">
    <property type="term" value="F:monosaccharide binding"/>
    <property type="evidence" value="ECO:0007669"/>
    <property type="project" value="TreeGrafter"/>
</dbReference>
<dbReference type="InterPro" id="IPR015912">
    <property type="entry name" value="Phosphofructokinase_CS"/>
</dbReference>
<dbReference type="HAMAP" id="MF_03184">
    <property type="entry name" value="Phosphofructokinase_I_E"/>
    <property type="match status" value="1"/>
</dbReference>
<sequence>MAKRQDTKKFFENLSGSGKSIGVLTSGGDAQGMNAAVRAVVRMGIYVGAKVYFIHEGYQGMVDGGENIEEASWESVSSMLQVGGTVIGSARCKEFRSHEGRLKAAHHLVQHGITNLCVIGGDGSLTGANLFREEWSGLLEELVQQGLIDQEAAQNNSELHIVGMVGSIDNDFCGTDMTIGTDSALHRIIEVVDAIMTTAQSHQRTFVLEVMGRHCGYLALVSALACGADWVLIPEMPPEDGWEEQMCQKLSESRSRGSRLNIIIVAEGATDRHGKAITVDNVKDLVVRCLGFDTRVTILGHVQRGGTPSAFDRILASRMGVEAVLALLEASATTPACVVSLCGNQAVRLPLMECVQMTQDVQKAMDEKNFEEAVRLRGRSFENNLNTYKLLSFRKADSELPHSSFNVAVLNVGAPAAGMNAAVRSAVRVGISEGHKMFAVNDGFEGFYKGQIKEIKWGDVGGWTGQGGSILGTKRTLPAKYLDKIAEQIRIHNINALLVIGGFEAFLGVMELSAAREKYNEFCVPMVMVPATVSNNIPGSDLSIGADTALNAITDTCDRIKQSASGTKRRVFIIETMGGYCGYLASVGGLAAGADAVYIYEEPFDIRDLQSNVEHLTEKMKTGIQRGLVLRNENSNVNFTTDFIYQLYSEEGKGVFDCRKNVLGHMQQGGAPSPFDRNFGTKISAKAIQWISKKLKESYKEGKVFANTEDTACLLGMRRRALVFQPVVQLKEETDFVHRIPKEQWWLKLRPLMKILAKYKTSYDVSDSGQLEHVTRIRPKKD</sequence>
<feature type="binding site" evidence="13">
    <location>
        <begin position="91"/>
        <end position="92"/>
    </location>
    <ligand>
        <name>ATP</name>
        <dbReference type="ChEBI" id="CHEBI:30616"/>
    </ligand>
</feature>
<feature type="binding site" evidence="13">
    <location>
        <begin position="121"/>
        <end position="124"/>
    </location>
    <ligand>
        <name>ATP</name>
        <dbReference type="ChEBI" id="CHEBI:30616"/>
    </ligand>
</feature>
<feature type="binding site" description="in other chain" evidence="13">
    <location>
        <position position="633"/>
    </location>
    <ligand>
        <name>beta-D-fructose 2,6-bisphosphate</name>
        <dbReference type="ChEBI" id="CHEBI:58579"/>
        <note>allosteric activator; ligand shared between dimeric partners</note>
    </ligand>
</feature>
<evidence type="ECO:0000256" key="12">
    <source>
        <dbReference type="ARBA" id="ARBA00048070"/>
    </source>
</evidence>
<dbReference type="FunFam" id="3.40.50.450:FF:000043">
    <property type="entry name" value="ATP-dependent 6-phosphofructokinase, platelet type"/>
    <property type="match status" value="1"/>
</dbReference>
<reference evidence="16" key="4">
    <citation type="submission" date="2025-09" db="UniProtKB">
        <authorList>
            <consortium name="Ensembl"/>
        </authorList>
    </citation>
    <scope>IDENTIFICATION</scope>
</reference>
<dbReference type="Proteomes" id="UP000265140">
    <property type="component" value="Chromosome 3"/>
</dbReference>
<evidence type="ECO:0000313" key="17">
    <source>
        <dbReference type="Proteomes" id="UP000265140"/>
    </source>
</evidence>
<reference evidence="17" key="1">
    <citation type="journal article" date="2014" name="PLoS ONE">
        <title>The genome and linkage map of the northern pike (Esox lucius): conserved synteny revealed between the salmonid sister group and the Neoteleostei.</title>
        <authorList>
            <person name="Rondeau E.B."/>
            <person name="Minkley D.R."/>
            <person name="Leong J.S."/>
            <person name="Messmer A.M."/>
            <person name="Jantzen J.R."/>
            <person name="von Schalburg K.R."/>
            <person name="Lemon C."/>
            <person name="Bird N.H."/>
            <person name="Koop B.F."/>
        </authorList>
    </citation>
    <scope>NUCLEOTIDE SEQUENCE</scope>
</reference>
<feature type="region of interest" description="C-terminal regulatory PFK domain 2" evidence="13">
    <location>
        <begin position="406"/>
        <end position="782"/>
    </location>
</feature>
<evidence type="ECO:0000256" key="5">
    <source>
        <dbReference type="ARBA" id="ARBA00022679"/>
    </source>
</evidence>
<dbReference type="GO" id="GO:0005945">
    <property type="term" value="C:6-phosphofructokinase complex"/>
    <property type="evidence" value="ECO:0007669"/>
    <property type="project" value="TreeGrafter"/>
</dbReference>
<dbReference type="GO" id="GO:0030388">
    <property type="term" value="P:fructose 1,6-bisphosphate metabolic process"/>
    <property type="evidence" value="ECO:0007669"/>
    <property type="project" value="TreeGrafter"/>
</dbReference>
<keyword evidence="7 13" id="KW-0547">Nucleotide-binding</keyword>
<dbReference type="PRINTS" id="PR00476">
    <property type="entry name" value="PHFRCTKINASE"/>
</dbReference>
<dbReference type="AlphaFoldDB" id="A0A3P8ZPZ2"/>
<feature type="binding site" description="in other chain" evidence="13">
    <location>
        <begin position="532"/>
        <end position="536"/>
    </location>
    <ligand>
        <name>beta-D-fructose 2,6-bisphosphate</name>
        <dbReference type="ChEBI" id="CHEBI:58579"/>
        <note>allosteric activator; ligand shared between dimeric partners</note>
    </ligand>
</feature>
<feature type="region of interest" description="N-terminal catalytic PFK domain 1" evidence="13">
    <location>
        <begin position="1"/>
        <end position="393"/>
    </location>
</feature>